<gene>
    <name evidence="1" type="ORF">MNV_1500003</name>
</gene>
<dbReference type="AlphaFoldDB" id="A0A284VLA3"/>
<dbReference type="Proteomes" id="UP000218615">
    <property type="component" value="Unassembled WGS sequence"/>
</dbReference>
<reference evidence="2" key="1">
    <citation type="submission" date="2017-06" db="EMBL/GenBank/DDBJ databases">
        <authorList>
            <person name="Cremers G."/>
        </authorList>
    </citation>
    <scope>NUCLEOTIDE SEQUENCE [LARGE SCALE GENOMIC DNA]</scope>
</reference>
<keyword evidence="2" id="KW-1185">Reference proteome</keyword>
<evidence type="ECO:0000313" key="1">
    <source>
        <dbReference type="EMBL" id="SNQ59989.1"/>
    </source>
</evidence>
<organism evidence="1 2">
    <name type="scientific">Candidatus Methanoperedens nitratireducens</name>
    <dbReference type="NCBI Taxonomy" id="1392998"/>
    <lineage>
        <taxon>Archaea</taxon>
        <taxon>Methanobacteriati</taxon>
        <taxon>Methanobacteriota</taxon>
        <taxon>Stenosarchaea group</taxon>
        <taxon>Methanomicrobia</taxon>
        <taxon>Methanosarcinales</taxon>
        <taxon>ANME-2 cluster</taxon>
        <taxon>Candidatus Methanoperedentaceae</taxon>
        <taxon>Candidatus Methanoperedens</taxon>
    </lineage>
</organism>
<evidence type="ECO:0000313" key="2">
    <source>
        <dbReference type="Proteomes" id="UP000218615"/>
    </source>
</evidence>
<sequence>MKSRVDRLAEELAGLEEVKELYVTSDPDAAIVSRVSGDRQRIPSIQDSISSDAIRARGHLRRCTGSCSPGSLNKAVHIP</sequence>
<dbReference type="OrthoDB" id="33200at2157"/>
<name>A0A284VLA3_9EURY</name>
<proteinExistence type="predicted"/>
<protein>
    <submittedName>
        <fullName evidence="1">Uncharacterized protein</fullName>
    </submittedName>
</protein>
<dbReference type="RefSeq" id="WP_096204273.1">
    <property type="nucleotide sequence ID" value="NZ_FZMP01000058.1"/>
</dbReference>
<dbReference type="EMBL" id="FZMP01000058">
    <property type="protein sequence ID" value="SNQ59989.1"/>
    <property type="molecule type" value="Genomic_DNA"/>
</dbReference>
<accession>A0A284VLA3</accession>